<organism evidence="2 3">
    <name type="scientific">Candidatus Wallbacteria bacterium HGW-Wallbacteria-1</name>
    <dbReference type="NCBI Taxonomy" id="2013854"/>
    <lineage>
        <taxon>Bacteria</taxon>
        <taxon>Candidatus Walliibacteriota</taxon>
    </lineage>
</organism>
<dbReference type="Proteomes" id="UP000233256">
    <property type="component" value="Unassembled WGS sequence"/>
</dbReference>
<dbReference type="AlphaFoldDB" id="A0A2N1PVC1"/>
<accession>A0A2N1PVC1</accession>
<feature type="region of interest" description="Disordered" evidence="1">
    <location>
        <begin position="98"/>
        <end position="119"/>
    </location>
</feature>
<reference evidence="2 3" key="1">
    <citation type="journal article" date="2017" name="ISME J.">
        <title>Potential for microbial H2 and metal transformations associated with novel bacteria and archaea in deep terrestrial subsurface sediments.</title>
        <authorList>
            <person name="Hernsdorf A.W."/>
            <person name="Amano Y."/>
            <person name="Miyakawa K."/>
            <person name="Ise K."/>
            <person name="Suzuki Y."/>
            <person name="Anantharaman K."/>
            <person name="Probst A."/>
            <person name="Burstein D."/>
            <person name="Thomas B.C."/>
            <person name="Banfield J.F."/>
        </authorList>
    </citation>
    <scope>NUCLEOTIDE SEQUENCE [LARGE SCALE GENOMIC DNA]</scope>
    <source>
        <strain evidence="2">HGW-Wallbacteria-1</strain>
    </source>
</reference>
<evidence type="ECO:0000313" key="3">
    <source>
        <dbReference type="Proteomes" id="UP000233256"/>
    </source>
</evidence>
<name>A0A2N1PVC1_9BACT</name>
<sequence length="569" mass="62984">MISIFKIKNAASQFALNSGSVFPDGSGWSPFIPVGDEGKYPVSLEGLVRKVLCLSIAGMLLFAPAHAKKTEKGEGVSDESAVAVKVISKAADVIKEPSNEASIELSPESSSGGTDISDDVSVAASDVGSAEGVSVSSNLKKRLEMIRSIVRSNTPDIDEKKDLAEESMTRIRQSLEEKDEKAMESEFLSDPAVQRVFDKAVDLRSPSEARLFPVEVVYLDKEQEKQALSRKAHLRDRKRKGLLPSAQELEDIPAAIIGAEHVPYPWYPKEDQFALYNLHLPSAFVPKRRTVSLGYRYGSTTEKARDRFMNQQIHSAEGTEHSVYYSYSMSDAVTFTAGVTQSDISYKVNESANLVQSYVDKRKAILQLAGQNLLALAFASQPISATPSRDIQNVQLALNARLYTWDRFKTSLGCGIMTNRMKTKVQSLVLYTGIPGLPITFEDLFVKYETAEAYMVLSKVIARNLTGHLGMTHERVKTAILTSLTNDSETYSYPFAGLDLVLNDKAVIRVGVKNGEPSGEFSYDATRDLSLAAYYQRTVRLIRDDANPFDNFNIEQEVDRYGLSMSHRF</sequence>
<dbReference type="EMBL" id="PGXC01000001">
    <property type="protein sequence ID" value="PKK92258.1"/>
    <property type="molecule type" value="Genomic_DNA"/>
</dbReference>
<gene>
    <name evidence="2" type="ORF">CVV64_02260</name>
</gene>
<protein>
    <submittedName>
        <fullName evidence="2">Uncharacterized protein</fullName>
    </submittedName>
</protein>
<comment type="caution">
    <text evidence="2">The sequence shown here is derived from an EMBL/GenBank/DDBJ whole genome shotgun (WGS) entry which is preliminary data.</text>
</comment>
<evidence type="ECO:0000313" key="2">
    <source>
        <dbReference type="EMBL" id="PKK92258.1"/>
    </source>
</evidence>
<evidence type="ECO:0000256" key="1">
    <source>
        <dbReference type="SAM" id="MobiDB-lite"/>
    </source>
</evidence>
<proteinExistence type="predicted"/>